<dbReference type="PROSITE" id="PS01359">
    <property type="entry name" value="ZF_PHD_1"/>
    <property type="match status" value="1"/>
</dbReference>
<feature type="region of interest" description="Disordered" evidence="6">
    <location>
        <begin position="723"/>
        <end position="810"/>
    </location>
</feature>
<keyword evidence="3" id="KW-0863">Zinc-finger</keyword>
<evidence type="ECO:0000256" key="6">
    <source>
        <dbReference type="SAM" id="MobiDB-lite"/>
    </source>
</evidence>
<feature type="region of interest" description="Disordered" evidence="6">
    <location>
        <begin position="1"/>
        <end position="92"/>
    </location>
</feature>
<feature type="compositionally biased region" description="Polar residues" evidence="6">
    <location>
        <begin position="693"/>
        <end position="710"/>
    </location>
</feature>
<evidence type="ECO:0000313" key="9">
    <source>
        <dbReference type="Proteomes" id="UP000324705"/>
    </source>
</evidence>
<keyword evidence="5" id="KW-0539">Nucleus</keyword>
<dbReference type="Gramene" id="TRITD2Bv1G019250.1">
    <property type="protein sequence ID" value="TRITD2Bv1G019250.1"/>
    <property type="gene ID" value="TRITD2Bv1G019250"/>
</dbReference>
<feature type="compositionally biased region" description="Basic and acidic residues" evidence="6">
    <location>
        <begin position="773"/>
        <end position="810"/>
    </location>
</feature>
<feature type="compositionally biased region" description="Polar residues" evidence="6">
    <location>
        <begin position="641"/>
        <end position="656"/>
    </location>
</feature>
<evidence type="ECO:0000256" key="3">
    <source>
        <dbReference type="ARBA" id="ARBA00022771"/>
    </source>
</evidence>
<evidence type="ECO:0000259" key="7">
    <source>
        <dbReference type="SMART" id="SM00249"/>
    </source>
</evidence>
<dbReference type="OMA" id="MQMLHPT"/>
<feature type="compositionally biased region" description="Basic and acidic residues" evidence="6">
    <location>
        <begin position="364"/>
        <end position="375"/>
    </location>
</feature>
<feature type="compositionally biased region" description="Basic residues" evidence="6">
    <location>
        <begin position="963"/>
        <end position="987"/>
    </location>
</feature>
<keyword evidence="2" id="KW-0479">Metal-binding</keyword>
<feature type="region of interest" description="Disordered" evidence="6">
    <location>
        <begin position="454"/>
        <end position="519"/>
    </location>
</feature>
<feature type="compositionally biased region" description="Basic and acidic residues" evidence="6">
    <location>
        <begin position="472"/>
        <end position="490"/>
    </location>
</feature>
<feature type="region of interest" description="Disordered" evidence="6">
    <location>
        <begin position="531"/>
        <end position="710"/>
    </location>
</feature>
<dbReference type="SUPFAM" id="SSF57903">
    <property type="entry name" value="FYVE/PHD zinc finger"/>
    <property type="match status" value="1"/>
</dbReference>
<accession>A0A9R1PCY0</accession>
<dbReference type="InterPro" id="IPR056065">
    <property type="entry name" value="DUF7648"/>
</dbReference>
<dbReference type="Pfam" id="PF24659">
    <property type="entry name" value="DUF7648"/>
    <property type="match status" value="1"/>
</dbReference>
<dbReference type="InterPro" id="IPR001965">
    <property type="entry name" value="Znf_PHD"/>
</dbReference>
<dbReference type="Proteomes" id="UP000324705">
    <property type="component" value="Chromosome 2B"/>
</dbReference>
<feature type="compositionally biased region" description="Polar residues" evidence="6">
    <location>
        <begin position="736"/>
        <end position="756"/>
    </location>
</feature>
<dbReference type="InterPro" id="IPR019786">
    <property type="entry name" value="Zinc_finger_PHD-type_CS"/>
</dbReference>
<feature type="compositionally biased region" description="Low complexity" evidence="6">
    <location>
        <begin position="506"/>
        <end position="516"/>
    </location>
</feature>
<dbReference type="PANTHER" id="PTHR14571">
    <property type="entry name" value="HISTONE-LYSINE N-METHYLTRANSFERASE SET-26-RELATED"/>
    <property type="match status" value="1"/>
</dbReference>
<feature type="compositionally biased region" description="Polar residues" evidence="6">
    <location>
        <begin position="531"/>
        <end position="550"/>
    </location>
</feature>
<evidence type="ECO:0000256" key="4">
    <source>
        <dbReference type="ARBA" id="ARBA00022833"/>
    </source>
</evidence>
<feature type="compositionally biased region" description="Basic and acidic residues" evidence="6">
    <location>
        <begin position="937"/>
        <end position="950"/>
    </location>
</feature>
<comment type="subcellular location">
    <subcellularLocation>
        <location evidence="1">Nucleus</location>
    </subcellularLocation>
</comment>
<feature type="compositionally biased region" description="Basic and acidic residues" evidence="6">
    <location>
        <begin position="292"/>
        <end position="308"/>
    </location>
</feature>
<dbReference type="GO" id="GO:0005634">
    <property type="term" value="C:nucleus"/>
    <property type="evidence" value="ECO:0007669"/>
    <property type="project" value="UniProtKB-SubCell"/>
</dbReference>
<evidence type="ECO:0000256" key="2">
    <source>
        <dbReference type="ARBA" id="ARBA00022723"/>
    </source>
</evidence>
<dbReference type="InterPro" id="IPR011011">
    <property type="entry name" value="Znf_FYVE_PHD"/>
</dbReference>
<feature type="region of interest" description="Disordered" evidence="6">
    <location>
        <begin position="259"/>
        <end position="314"/>
    </location>
</feature>
<gene>
    <name evidence="8" type="ORF">TRITD_2Bv1G019250</name>
</gene>
<feature type="domain" description="Zinc finger PHD-type" evidence="7">
    <location>
        <begin position="101"/>
        <end position="145"/>
    </location>
</feature>
<dbReference type="AlphaFoldDB" id="A0A9R1PCY0"/>
<feature type="compositionally biased region" description="Polar residues" evidence="6">
    <location>
        <begin position="462"/>
        <end position="471"/>
    </location>
</feature>
<protein>
    <recommendedName>
        <fullName evidence="7">Zinc finger PHD-type domain-containing protein</fullName>
    </recommendedName>
</protein>
<feature type="region of interest" description="Disordered" evidence="6">
    <location>
        <begin position="364"/>
        <end position="390"/>
    </location>
</feature>
<dbReference type="PANTHER" id="PTHR14571:SF9">
    <property type="entry name" value="HISTONE-LYSINE N-METHYLTRANSFERASE SET-26-RELATED"/>
    <property type="match status" value="1"/>
</dbReference>
<keyword evidence="4" id="KW-0862">Zinc</keyword>
<reference evidence="8 9" key="1">
    <citation type="submission" date="2017-09" db="EMBL/GenBank/DDBJ databases">
        <authorList>
            <consortium name="International Durum Wheat Genome Sequencing Consortium (IDWGSC)"/>
            <person name="Milanesi L."/>
        </authorList>
    </citation>
    <scope>NUCLEOTIDE SEQUENCE [LARGE SCALE GENOMIC DNA]</scope>
    <source>
        <strain evidence="9">cv. Svevo</strain>
    </source>
</reference>
<name>A0A9R1PCY0_TRITD</name>
<evidence type="ECO:0000313" key="8">
    <source>
        <dbReference type="EMBL" id="VAH41157.1"/>
    </source>
</evidence>
<dbReference type="Gene3D" id="3.30.40.10">
    <property type="entry name" value="Zinc/RING finger domain, C3HC4 (zinc finger)"/>
    <property type="match status" value="1"/>
</dbReference>
<dbReference type="GO" id="GO:0008270">
    <property type="term" value="F:zinc ion binding"/>
    <property type="evidence" value="ECO:0007669"/>
    <property type="project" value="UniProtKB-KW"/>
</dbReference>
<sequence length="1030" mass="111969">MSPLTIETMIPSRGVNRTFPPIPFRPSIPSSTPPPSPSPFYPNEQRKKSGESDLGFCPPSPPMKGGRLHRPEPPAPHAAAAAPAPAPAPADDWVDGSWTVDCSCGVTFDDGEEMVSCDDCSVWVHTRCARYVRGVHTSFSCHNCRHKRAPSSADETEVAELLAELPTHRPPPLYRRWAEVPLPARVHVHGLPGGGADASLFRGSPPSAAFSAALWRCAGYVPKKFGFRYCEFPSWAEDKDKRAEDKDGADALFAMAREKREETAPVPVPAPAARLSLPIGNKGNKNAQTLSKKAEGAKEVPPRTDAKTKGASKIATEADTRDNGFESKGDLNMPDVRHNDQLADITMANSDFKVVGEANKKMKESLELSGEKRSSEGTTRMLKKDEHKESIKLEISSGGKATSAVAEQEAHSRFVKAEVSICKKHIEGSHNVGLQSGIVNAEMDGGTRIHAGSKKVHVGLQKQPNQASSNLQDRERTKATQFINDEHRSDNQGQGIGAGSLTTQRSSAKSISDSGSDLLNSVTKSQMHTIPEQNSALGTQKVCTASSGPTHSHVEISHSLVSAEPSSGGKTGRLMKKEQTRLVTPADSKHDSVKHSAESSKEFSRSSEKVQLKGSLSSAPKSSQTSKSNVPSAKLRVPASKEQSQKTPMTAGTTARSFHGEVPPLHSRNKAMPSNLSQKKDKTHHRFVHVTQEGPTNSASTELRASDATSSLSDEQLALLLHQQLNSSPRVPRVTRGQQTGSQMLHQTGASVFSKRSSAHGGRDQTPVLKKRNKDDAALRDNGDNKRSGKVSLVERRHKDYSTERTPSVKDSCRLADNAELEEQNHGMCSNEATTGLEKDDRMDNGLPRSLPGFIDEIISRNRNITYDELCDAIGEHWRDLVKPKGEDYSYSSFLHAVDDCLRTKSEWAHLVYQAPKVNPNKRRKVESDPSSADAMETEKTRNQAERYPGEEGSSESQQGLPRGKRKGRKRSSHVMKSSGSKKRRKITNMDSSSEDAAPPLSNSSSNPMVDESQEDDSSGGDRQPNFAGS</sequence>
<evidence type="ECO:0000256" key="5">
    <source>
        <dbReference type="ARBA" id="ARBA00023242"/>
    </source>
</evidence>
<proteinExistence type="predicted"/>
<dbReference type="EMBL" id="LT934114">
    <property type="protein sequence ID" value="VAH41157.1"/>
    <property type="molecule type" value="Genomic_DNA"/>
</dbReference>
<feature type="compositionally biased region" description="Basic and acidic residues" evidence="6">
    <location>
        <begin position="587"/>
        <end position="611"/>
    </location>
</feature>
<evidence type="ECO:0000256" key="1">
    <source>
        <dbReference type="ARBA" id="ARBA00004123"/>
    </source>
</evidence>
<dbReference type="InterPro" id="IPR013083">
    <property type="entry name" value="Znf_RING/FYVE/PHD"/>
</dbReference>
<dbReference type="SMART" id="SM00249">
    <property type="entry name" value="PHD"/>
    <property type="match status" value="1"/>
</dbReference>
<organism evidence="8 9">
    <name type="scientific">Triticum turgidum subsp. durum</name>
    <name type="common">Durum wheat</name>
    <name type="synonym">Triticum durum</name>
    <dbReference type="NCBI Taxonomy" id="4567"/>
    <lineage>
        <taxon>Eukaryota</taxon>
        <taxon>Viridiplantae</taxon>
        <taxon>Streptophyta</taxon>
        <taxon>Embryophyta</taxon>
        <taxon>Tracheophyta</taxon>
        <taxon>Spermatophyta</taxon>
        <taxon>Magnoliopsida</taxon>
        <taxon>Liliopsida</taxon>
        <taxon>Poales</taxon>
        <taxon>Poaceae</taxon>
        <taxon>BOP clade</taxon>
        <taxon>Pooideae</taxon>
        <taxon>Triticodae</taxon>
        <taxon>Triticeae</taxon>
        <taxon>Triticinae</taxon>
        <taxon>Triticum</taxon>
    </lineage>
</organism>
<feature type="region of interest" description="Disordered" evidence="6">
    <location>
        <begin position="920"/>
        <end position="1030"/>
    </location>
</feature>
<feature type="compositionally biased region" description="Pro residues" evidence="6">
    <location>
        <begin position="20"/>
        <end position="40"/>
    </location>
</feature>
<feature type="compositionally biased region" description="Low complexity" evidence="6">
    <location>
        <begin position="615"/>
        <end position="628"/>
    </location>
</feature>
<keyword evidence="9" id="KW-1185">Reference proteome</keyword>